<comment type="similarity">
    <text evidence="5">Belongs to the TatC family.</text>
</comment>
<name>A0A8S8X9V4_9PROT</name>
<keyword evidence="3 5" id="KW-1133">Transmembrane helix</keyword>
<evidence type="ECO:0000256" key="4">
    <source>
        <dbReference type="ARBA" id="ARBA00023136"/>
    </source>
</evidence>
<dbReference type="HAMAP" id="MF_00902">
    <property type="entry name" value="TatC"/>
    <property type="match status" value="1"/>
</dbReference>
<evidence type="ECO:0000313" key="7">
    <source>
        <dbReference type="Proteomes" id="UP000681075"/>
    </source>
</evidence>
<comment type="function">
    <text evidence="5">Part of the twin-arginine translocation (Tat) system that transports large folded proteins containing a characteristic twin-arginine motif in their signal peptide across membranes. Together with TatB, TatC is part of a receptor directly interacting with Tat signal peptides.</text>
</comment>
<dbReference type="Pfam" id="PF00902">
    <property type="entry name" value="TatC"/>
    <property type="match status" value="1"/>
</dbReference>
<dbReference type="PANTHER" id="PTHR30371">
    <property type="entry name" value="SEC-INDEPENDENT PROTEIN TRANSLOCASE PROTEIN TATC"/>
    <property type="match status" value="1"/>
</dbReference>
<evidence type="ECO:0000313" key="6">
    <source>
        <dbReference type="EMBL" id="GIL38389.1"/>
    </source>
</evidence>
<evidence type="ECO:0000256" key="2">
    <source>
        <dbReference type="ARBA" id="ARBA00022692"/>
    </source>
</evidence>
<dbReference type="GO" id="GO:0033281">
    <property type="term" value="C:TAT protein transport complex"/>
    <property type="evidence" value="ECO:0007669"/>
    <property type="project" value="UniProtKB-UniRule"/>
</dbReference>
<dbReference type="EMBL" id="BOPV01000001">
    <property type="protein sequence ID" value="GIL38389.1"/>
    <property type="molecule type" value="Genomic_DNA"/>
</dbReference>
<feature type="transmembrane region" description="Helical" evidence="5">
    <location>
        <begin position="26"/>
        <end position="44"/>
    </location>
</feature>
<proteinExistence type="inferred from homology"/>
<keyword evidence="5" id="KW-0811">Translocation</keyword>
<dbReference type="InterPro" id="IPR002033">
    <property type="entry name" value="TatC"/>
</dbReference>
<comment type="subunit">
    <text evidence="5">The Tat system comprises two distinct complexes: a TatABC complex, containing multiple copies of TatA, TatB and TatC subunits, and a separate TatA complex, containing only TatA subunits. Substrates initially bind to the TatABC complex, which probably triggers association of the separate TatA complex to form the active translocon.</text>
</comment>
<keyword evidence="2 5" id="KW-0812">Transmembrane</keyword>
<keyword evidence="5" id="KW-1003">Cell membrane</keyword>
<gene>
    <name evidence="5 6" type="primary">tatC</name>
    <name evidence="6" type="ORF">TMPK1_06260</name>
</gene>
<feature type="transmembrane region" description="Helical" evidence="5">
    <location>
        <begin position="171"/>
        <end position="197"/>
    </location>
</feature>
<keyword evidence="4 5" id="KW-0472">Membrane</keyword>
<accession>A0A8S8X9V4</accession>
<dbReference type="GO" id="GO:0009977">
    <property type="term" value="F:proton motive force dependent protein transmembrane transporter activity"/>
    <property type="evidence" value="ECO:0007669"/>
    <property type="project" value="TreeGrafter"/>
</dbReference>
<comment type="subcellular location">
    <subcellularLocation>
        <location evidence="5">Cell membrane</location>
        <topology evidence="5">Multi-pass membrane protein</topology>
    </subcellularLocation>
    <subcellularLocation>
        <location evidence="1">Membrane</location>
        <topology evidence="1">Multi-pass membrane protein</topology>
    </subcellularLocation>
</comment>
<organism evidence="6 7">
    <name type="scientific">Roseiterribacter gracilis</name>
    <dbReference type="NCBI Taxonomy" id="2812848"/>
    <lineage>
        <taxon>Bacteria</taxon>
        <taxon>Pseudomonadati</taxon>
        <taxon>Pseudomonadota</taxon>
        <taxon>Alphaproteobacteria</taxon>
        <taxon>Rhodospirillales</taxon>
        <taxon>Roseiterribacteraceae</taxon>
        <taxon>Roseiterribacter</taxon>
    </lineage>
</organism>
<dbReference type="PRINTS" id="PR01840">
    <property type="entry name" value="TATCFAMILY"/>
</dbReference>
<evidence type="ECO:0000256" key="1">
    <source>
        <dbReference type="ARBA" id="ARBA00004141"/>
    </source>
</evidence>
<sequence>MTATEEDTDDKKMPLLEHLLELRRRLIWSALAFLICFLVAFYFADNIFEFLTRPLSVAWQGREGKRLIFTALQEKFFTNIRVAMFGGLIVSFPIIATQLWMFVAPGLYKNEKRVFAPFLVATPIMFALGASLVYYFVLPVAWHFFTGFEQPPVDGGLPIQLEPKVAEYLSLVMQFIFGFGFVFELPVLLTLLVQVGITSSAALARNRRYAIVIAFVVAAVLTPPDPMSQVAMALPIVVLYEVSIWIGRAIERSRAKREAAEEAAES</sequence>
<dbReference type="NCBIfam" id="TIGR00945">
    <property type="entry name" value="tatC"/>
    <property type="match status" value="1"/>
</dbReference>
<keyword evidence="7" id="KW-1185">Reference proteome</keyword>
<feature type="transmembrane region" description="Helical" evidence="5">
    <location>
        <begin position="209"/>
        <end position="224"/>
    </location>
</feature>
<feature type="transmembrane region" description="Helical" evidence="5">
    <location>
        <begin position="82"/>
        <end position="103"/>
    </location>
</feature>
<dbReference type="GO" id="GO:0065002">
    <property type="term" value="P:intracellular protein transmembrane transport"/>
    <property type="evidence" value="ECO:0007669"/>
    <property type="project" value="TreeGrafter"/>
</dbReference>
<keyword evidence="5" id="KW-0653">Protein transport</keyword>
<dbReference type="PANTHER" id="PTHR30371:SF0">
    <property type="entry name" value="SEC-INDEPENDENT PROTEIN TRANSLOCASE PROTEIN TATC, CHLOROPLASTIC-RELATED"/>
    <property type="match status" value="1"/>
</dbReference>
<feature type="transmembrane region" description="Helical" evidence="5">
    <location>
        <begin position="115"/>
        <end position="137"/>
    </location>
</feature>
<evidence type="ECO:0000256" key="5">
    <source>
        <dbReference type="HAMAP-Rule" id="MF_00902"/>
    </source>
</evidence>
<comment type="caution">
    <text evidence="6">The sequence shown here is derived from an EMBL/GenBank/DDBJ whole genome shotgun (WGS) entry which is preliminary data.</text>
</comment>
<dbReference type="AlphaFoldDB" id="A0A8S8X9V4"/>
<protein>
    <recommendedName>
        <fullName evidence="5">Sec-independent protein translocase protein TatC</fullName>
    </recommendedName>
</protein>
<reference evidence="6" key="1">
    <citation type="submission" date="2021-02" db="EMBL/GenBank/DDBJ databases">
        <title>Genome sequence of Rhodospirillales sp. strain TMPK1 isolated from soil.</title>
        <authorList>
            <person name="Nakai R."/>
            <person name="Kusada H."/>
            <person name="Tamaki H."/>
        </authorList>
    </citation>
    <scope>NUCLEOTIDE SEQUENCE</scope>
    <source>
        <strain evidence="6">TMPK1</strain>
    </source>
</reference>
<dbReference type="RefSeq" id="WP_420241379.1">
    <property type="nucleotide sequence ID" value="NZ_BOPV01000001.1"/>
</dbReference>
<evidence type="ECO:0000256" key="3">
    <source>
        <dbReference type="ARBA" id="ARBA00022989"/>
    </source>
</evidence>
<feature type="transmembrane region" description="Helical" evidence="5">
    <location>
        <begin position="230"/>
        <end position="247"/>
    </location>
</feature>
<dbReference type="GO" id="GO:0043953">
    <property type="term" value="P:protein transport by the Tat complex"/>
    <property type="evidence" value="ECO:0007669"/>
    <property type="project" value="UniProtKB-UniRule"/>
</dbReference>
<dbReference type="Proteomes" id="UP000681075">
    <property type="component" value="Unassembled WGS sequence"/>
</dbReference>
<keyword evidence="5" id="KW-0813">Transport</keyword>